<gene>
    <name evidence="9" type="ORF">PZA18_10680</name>
</gene>
<feature type="transmembrane region" description="Helical" evidence="8">
    <location>
        <begin position="20"/>
        <end position="39"/>
    </location>
</feature>
<name>A0ABT7DWS4_9NEIS</name>
<reference evidence="9" key="1">
    <citation type="submission" date="2023-03" db="EMBL/GenBank/DDBJ databases">
        <title>Chitinimonas shenzhenensis gen. nov., sp. nov., a novel member of family Burkholderiaceae isolated from activated sludge collected in Shen Zhen, China.</title>
        <authorList>
            <person name="Wang X."/>
        </authorList>
    </citation>
    <scope>NUCLEOTIDE SEQUENCE</scope>
    <source>
        <strain evidence="9">DQS-5</strain>
    </source>
</reference>
<comment type="subcellular location">
    <subcellularLocation>
        <location evidence="1">Cell membrane</location>
        <topology evidence="1">Single-pass membrane protein</topology>
    </subcellularLocation>
    <subcellularLocation>
        <location evidence="7">Cell membrane</location>
        <topology evidence="7">Single-pass type II membrane protein</topology>
    </subcellularLocation>
</comment>
<evidence type="ECO:0000256" key="1">
    <source>
        <dbReference type="ARBA" id="ARBA00004162"/>
    </source>
</evidence>
<evidence type="ECO:0000256" key="6">
    <source>
        <dbReference type="ARBA" id="ARBA00023136"/>
    </source>
</evidence>
<dbReference type="EMBL" id="JARRAF010000010">
    <property type="protein sequence ID" value="MDK2124518.1"/>
    <property type="molecule type" value="Genomic_DNA"/>
</dbReference>
<dbReference type="Gene3D" id="3.30.420.270">
    <property type="match status" value="1"/>
</dbReference>
<evidence type="ECO:0000313" key="9">
    <source>
        <dbReference type="EMBL" id="MDK2124518.1"/>
    </source>
</evidence>
<evidence type="ECO:0000256" key="5">
    <source>
        <dbReference type="ARBA" id="ARBA00022989"/>
    </source>
</evidence>
<evidence type="ECO:0000256" key="8">
    <source>
        <dbReference type="SAM" id="Phobius"/>
    </source>
</evidence>
<organism evidence="9 10">
    <name type="scientific">Parachitinimonas caeni</name>
    <dbReference type="NCBI Taxonomy" id="3031301"/>
    <lineage>
        <taxon>Bacteria</taxon>
        <taxon>Pseudomonadati</taxon>
        <taxon>Pseudomonadota</taxon>
        <taxon>Betaproteobacteria</taxon>
        <taxon>Neisseriales</taxon>
        <taxon>Chitinibacteraceae</taxon>
        <taxon>Parachitinimonas</taxon>
    </lineage>
</organism>
<dbReference type="RefSeq" id="WP_284100828.1">
    <property type="nucleotide sequence ID" value="NZ_JARRAF010000010.1"/>
</dbReference>
<evidence type="ECO:0000256" key="2">
    <source>
        <dbReference type="ARBA" id="ARBA00005811"/>
    </source>
</evidence>
<keyword evidence="7" id="KW-0653">Protein transport</keyword>
<protein>
    <submittedName>
        <fullName evidence="9">Biopolymer transporter ExbD</fullName>
    </submittedName>
</protein>
<evidence type="ECO:0000256" key="4">
    <source>
        <dbReference type="ARBA" id="ARBA00022692"/>
    </source>
</evidence>
<dbReference type="PANTHER" id="PTHR30558">
    <property type="entry name" value="EXBD MEMBRANE COMPONENT OF PMF-DRIVEN MACROMOLECULE IMPORT SYSTEM"/>
    <property type="match status" value="1"/>
</dbReference>
<proteinExistence type="inferred from homology"/>
<dbReference type="PANTHER" id="PTHR30558:SF7">
    <property type="entry name" value="TOL-PAL SYSTEM PROTEIN TOLR"/>
    <property type="match status" value="1"/>
</dbReference>
<evidence type="ECO:0000256" key="3">
    <source>
        <dbReference type="ARBA" id="ARBA00022475"/>
    </source>
</evidence>
<dbReference type="InterPro" id="IPR003400">
    <property type="entry name" value="ExbD"/>
</dbReference>
<dbReference type="Pfam" id="PF02472">
    <property type="entry name" value="ExbD"/>
    <property type="match status" value="1"/>
</dbReference>
<keyword evidence="7" id="KW-0813">Transport</keyword>
<comment type="caution">
    <text evidence="9">The sequence shown here is derived from an EMBL/GenBank/DDBJ whole genome shotgun (WGS) entry which is preliminary data.</text>
</comment>
<keyword evidence="4 7" id="KW-0812">Transmembrane</keyword>
<keyword evidence="5 8" id="KW-1133">Transmembrane helix</keyword>
<sequence>MSISHRYFESKEARIEVVPMIDIMMFLLIFFMLIMLKMIEASGIPLKLPTSSQSEKLDPPVKRTVSVQLNGTMYYENIAMDPAKITAQLAADKKAHEKVDVVIAGDKGVQLQKLMEVMDVVRQSGLKDVAIATTASGAGS</sequence>
<dbReference type="Proteomes" id="UP001172778">
    <property type="component" value="Unassembled WGS sequence"/>
</dbReference>
<evidence type="ECO:0000313" key="10">
    <source>
        <dbReference type="Proteomes" id="UP001172778"/>
    </source>
</evidence>
<keyword evidence="10" id="KW-1185">Reference proteome</keyword>
<accession>A0ABT7DWS4</accession>
<keyword evidence="6 8" id="KW-0472">Membrane</keyword>
<evidence type="ECO:0000256" key="7">
    <source>
        <dbReference type="RuleBase" id="RU003879"/>
    </source>
</evidence>
<comment type="similarity">
    <text evidence="2 7">Belongs to the ExbD/TolR family.</text>
</comment>
<keyword evidence="3" id="KW-1003">Cell membrane</keyword>